<accession>A0ABP2K516</accession>
<comment type="caution">
    <text evidence="1">The sequence shown here is derived from an EMBL/GenBank/DDBJ whole genome shotgun (WGS) entry which is preliminary data.</text>
</comment>
<evidence type="ECO:0000313" key="2">
    <source>
        <dbReference type="Proteomes" id="UP000003179"/>
    </source>
</evidence>
<organism evidence="1 2">
    <name type="scientific">Cutibacterium modestum HL044PA1</name>
    <dbReference type="NCBI Taxonomy" id="765109"/>
    <lineage>
        <taxon>Bacteria</taxon>
        <taxon>Bacillati</taxon>
        <taxon>Actinomycetota</taxon>
        <taxon>Actinomycetes</taxon>
        <taxon>Propionibacteriales</taxon>
        <taxon>Propionibacteriaceae</taxon>
        <taxon>Cutibacterium</taxon>
        <taxon>Cutibacterium modestum</taxon>
    </lineage>
</organism>
<name>A0ABP2K516_9ACTN</name>
<gene>
    <name evidence="1" type="ORF">HMPREF9607_01852</name>
</gene>
<dbReference type="EMBL" id="ADZU01000030">
    <property type="protein sequence ID" value="EFS91986.1"/>
    <property type="molecule type" value="Genomic_DNA"/>
</dbReference>
<protein>
    <submittedName>
        <fullName evidence="1">Uncharacterized protein</fullName>
    </submittedName>
</protein>
<sequence>MGQVFFTARWVGTGGELGGNRLPLRTTVPGIAAGHLPLRDGHDFLLGVLGVGTRTRRLPMKTFRTDPSHPR</sequence>
<evidence type="ECO:0000313" key="1">
    <source>
        <dbReference type="EMBL" id="EFS91986.1"/>
    </source>
</evidence>
<dbReference type="Proteomes" id="UP000003179">
    <property type="component" value="Unassembled WGS sequence"/>
</dbReference>
<proteinExistence type="predicted"/>
<reference evidence="1" key="1">
    <citation type="submission" date="2010-08" db="EMBL/GenBank/DDBJ databases">
        <authorList>
            <person name="Weinstock G."/>
            <person name="Sodergren E."/>
            <person name="Clifton S."/>
            <person name="Fulton L."/>
            <person name="Fulton B."/>
            <person name="Courtney L."/>
            <person name="Fronick C."/>
            <person name="Harrison M."/>
            <person name="Strong C."/>
            <person name="Farmer C."/>
            <person name="Delahaunty K."/>
            <person name="Markovic C."/>
            <person name="Hall O."/>
            <person name="Minx P."/>
            <person name="Tomlinson C."/>
            <person name="Mitreva M."/>
            <person name="Hou S."/>
            <person name="Chen J."/>
            <person name="Wollam A."/>
            <person name="Pepin K.H."/>
            <person name="Johnson M."/>
            <person name="Bhonagiri V."/>
            <person name="Zhang X."/>
            <person name="Suruliraj S."/>
            <person name="Warren W."/>
            <person name="Chinwalla A."/>
            <person name="Mardis E.R."/>
            <person name="Wilson R.K."/>
        </authorList>
    </citation>
    <scope>NUCLEOTIDE SEQUENCE [LARGE SCALE GENOMIC DNA]</scope>
    <source>
        <strain evidence="1">HL044PA1</strain>
    </source>
</reference>
<keyword evidence="2" id="KW-1185">Reference proteome</keyword>